<organism evidence="1 2">
    <name type="scientific">Xenopus laevis</name>
    <name type="common">African clawed frog</name>
    <dbReference type="NCBI Taxonomy" id="8355"/>
    <lineage>
        <taxon>Eukaryota</taxon>
        <taxon>Metazoa</taxon>
        <taxon>Chordata</taxon>
        <taxon>Craniata</taxon>
        <taxon>Vertebrata</taxon>
        <taxon>Euteleostomi</taxon>
        <taxon>Amphibia</taxon>
        <taxon>Batrachia</taxon>
        <taxon>Anura</taxon>
        <taxon>Pipoidea</taxon>
        <taxon>Pipidae</taxon>
        <taxon>Xenopodinae</taxon>
        <taxon>Xenopus</taxon>
        <taxon>Xenopus</taxon>
    </lineage>
</organism>
<dbReference type="EMBL" id="CM004474">
    <property type="protein sequence ID" value="OCT79879.1"/>
    <property type="molecule type" value="Genomic_DNA"/>
</dbReference>
<evidence type="ECO:0000313" key="2">
    <source>
        <dbReference type="Proteomes" id="UP000694892"/>
    </source>
</evidence>
<proteinExistence type="predicted"/>
<accession>A0A974HJ25</accession>
<protein>
    <submittedName>
        <fullName evidence="1">Uncharacterized protein</fullName>
    </submittedName>
</protein>
<dbReference type="AlphaFoldDB" id="A0A974HJ25"/>
<evidence type="ECO:0000313" key="1">
    <source>
        <dbReference type="EMBL" id="OCT79879.1"/>
    </source>
</evidence>
<reference evidence="2" key="1">
    <citation type="journal article" date="2016" name="Nature">
        <title>Genome evolution in the allotetraploid frog Xenopus laevis.</title>
        <authorList>
            <person name="Session A.M."/>
            <person name="Uno Y."/>
            <person name="Kwon T."/>
            <person name="Chapman J.A."/>
            <person name="Toyoda A."/>
            <person name="Takahashi S."/>
            <person name="Fukui A."/>
            <person name="Hikosaka A."/>
            <person name="Suzuki A."/>
            <person name="Kondo M."/>
            <person name="van Heeringen S.J."/>
            <person name="Quigley I."/>
            <person name="Heinz S."/>
            <person name="Ogino H."/>
            <person name="Ochi H."/>
            <person name="Hellsten U."/>
            <person name="Lyons J.B."/>
            <person name="Simakov O."/>
            <person name="Putnam N."/>
            <person name="Stites J."/>
            <person name="Kuroki Y."/>
            <person name="Tanaka T."/>
            <person name="Michiue T."/>
            <person name="Watanabe M."/>
            <person name="Bogdanovic O."/>
            <person name="Lister R."/>
            <person name="Georgiou G."/>
            <person name="Paranjpe S.S."/>
            <person name="van Kruijsbergen I."/>
            <person name="Shu S."/>
            <person name="Carlson J."/>
            <person name="Kinoshita T."/>
            <person name="Ohta Y."/>
            <person name="Mawaribuchi S."/>
            <person name="Jenkins J."/>
            <person name="Grimwood J."/>
            <person name="Schmutz J."/>
            <person name="Mitros T."/>
            <person name="Mozaffari S.V."/>
            <person name="Suzuki Y."/>
            <person name="Haramoto Y."/>
            <person name="Yamamoto T.S."/>
            <person name="Takagi C."/>
            <person name="Heald R."/>
            <person name="Miller K."/>
            <person name="Haudenschild C."/>
            <person name="Kitzman J."/>
            <person name="Nakayama T."/>
            <person name="Izutsu Y."/>
            <person name="Robert J."/>
            <person name="Fortriede J."/>
            <person name="Burns K."/>
            <person name="Lotay V."/>
            <person name="Karimi K."/>
            <person name="Yasuoka Y."/>
            <person name="Dichmann D.S."/>
            <person name="Flajnik M.F."/>
            <person name="Houston D.W."/>
            <person name="Shendure J."/>
            <person name="DuPasquier L."/>
            <person name="Vize P.D."/>
            <person name="Zorn A.M."/>
            <person name="Ito M."/>
            <person name="Marcotte E.M."/>
            <person name="Wallingford J.B."/>
            <person name="Ito Y."/>
            <person name="Asashima M."/>
            <person name="Ueno N."/>
            <person name="Matsuda Y."/>
            <person name="Veenstra G.J."/>
            <person name="Fujiyama A."/>
            <person name="Harland R.M."/>
            <person name="Taira M."/>
            <person name="Rokhsar D.S."/>
        </authorList>
    </citation>
    <scope>NUCLEOTIDE SEQUENCE [LARGE SCALE GENOMIC DNA]</scope>
    <source>
        <strain evidence="2">J</strain>
    </source>
</reference>
<name>A0A974HJ25_XENLA</name>
<gene>
    <name evidence="1" type="ORF">XELAEV_18026693mg</name>
</gene>
<dbReference type="Proteomes" id="UP000694892">
    <property type="component" value="Chromosome 5L"/>
</dbReference>
<sequence length="68" mass="7673">MSWTNLVPFEEKICPCNLKQAESVGILNRSQSILQPGWCPPLIYNVYQARIPVAYTEVPNAITVCHLN</sequence>